<evidence type="ECO:0000313" key="2">
    <source>
        <dbReference type="Proteomes" id="UP001243844"/>
    </source>
</evidence>
<dbReference type="Pfam" id="PF24172">
    <property type="entry name" value="CdiI_ImmP"/>
    <property type="match status" value="1"/>
</dbReference>
<comment type="caution">
    <text evidence="1">The sequence shown here is derived from an EMBL/GenBank/DDBJ whole genome shotgun (WGS) entry which is preliminary data.</text>
</comment>
<organism evidence="1 2">
    <name type="scientific">Acinetobacter rudis</name>
    <dbReference type="NCBI Taxonomy" id="632955"/>
    <lineage>
        <taxon>Bacteria</taxon>
        <taxon>Pseudomonadati</taxon>
        <taxon>Pseudomonadota</taxon>
        <taxon>Gammaproteobacteria</taxon>
        <taxon>Moraxellales</taxon>
        <taxon>Moraxellaceae</taxon>
        <taxon>Acinetobacter</taxon>
    </lineage>
</organism>
<protein>
    <submittedName>
        <fullName evidence="1">Uncharacterized protein</fullName>
    </submittedName>
</protein>
<dbReference type="Proteomes" id="UP001243844">
    <property type="component" value="Unassembled WGS sequence"/>
</dbReference>
<dbReference type="AlphaFoldDB" id="A0AAW8J7G8"/>
<gene>
    <name evidence="1" type="ORF">RFH47_04935</name>
</gene>
<evidence type="ECO:0000313" key="1">
    <source>
        <dbReference type="EMBL" id="MDQ8935073.1"/>
    </source>
</evidence>
<dbReference type="EMBL" id="JAVIDL010000006">
    <property type="protein sequence ID" value="MDQ8935073.1"/>
    <property type="molecule type" value="Genomic_DNA"/>
</dbReference>
<proteinExistence type="predicted"/>
<reference evidence="1" key="1">
    <citation type="submission" date="2023-08" db="EMBL/GenBank/DDBJ databases">
        <title>Emergence of clinically-relevant ST2 carbapenem-resistant Acinetobacter baumannii strains in hospital sewages in Zhejiang, East of China.</title>
        <authorList>
            <person name="Kaichao C."/>
            <person name="Zhang R."/>
        </authorList>
    </citation>
    <scope>NUCLEOTIDE SEQUENCE</scope>
    <source>
        <strain evidence="1">M-RB-37</strain>
    </source>
</reference>
<sequence>MKYSDYHDYELLIKDLNVNLICNFFIFSDDEDVLIFKSNLELIMKNIYDVIALSPIIYIFNECMIIHPLFPTYTIRVGVK</sequence>
<accession>A0AAW8J7G8</accession>
<name>A0AAW8J7G8_9GAMM</name>
<dbReference type="RefSeq" id="WP_308981084.1">
    <property type="nucleotide sequence ID" value="NZ_JAVIDL010000006.1"/>
</dbReference>
<dbReference type="InterPro" id="IPR049585">
    <property type="entry name" value="CdiI_EcoliA0-like"/>
</dbReference>